<proteinExistence type="predicted"/>
<dbReference type="AlphaFoldDB" id="A0A9X2FKM6"/>
<name>A0A9X2FKM6_9LACO</name>
<dbReference type="Proteomes" id="UP001139006">
    <property type="component" value="Unassembled WGS sequence"/>
</dbReference>
<organism evidence="1 2">
    <name type="scientific">Ligilactobacillus ubinensis</name>
    <dbReference type="NCBI Taxonomy" id="2876789"/>
    <lineage>
        <taxon>Bacteria</taxon>
        <taxon>Bacillati</taxon>
        <taxon>Bacillota</taxon>
        <taxon>Bacilli</taxon>
        <taxon>Lactobacillales</taxon>
        <taxon>Lactobacillaceae</taxon>
        <taxon>Ligilactobacillus</taxon>
    </lineage>
</organism>
<dbReference type="RefSeq" id="WP_253360443.1">
    <property type="nucleotide sequence ID" value="NZ_JAIULA010000010.1"/>
</dbReference>
<protein>
    <submittedName>
        <fullName evidence="1">Uncharacterized protein</fullName>
    </submittedName>
</protein>
<dbReference type="EMBL" id="JAIULA010000010">
    <property type="protein sequence ID" value="MCP0886959.1"/>
    <property type="molecule type" value="Genomic_DNA"/>
</dbReference>
<evidence type="ECO:0000313" key="1">
    <source>
        <dbReference type="EMBL" id="MCP0886959.1"/>
    </source>
</evidence>
<evidence type="ECO:0000313" key="2">
    <source>
        <dbReference type="Proteomes" id="UP001139006"/>
    </source>
</evidence>
<keyword evidence="2" id="KW-1185">Reference proteome</keyword>
<sequence length="61" mass="7192">MEITILDDRLTKLIKAKSRYDTEKNIFREFTVEQLSTLGDIYSEFLFEDGNKIFAALEELE</sequence>
<gene>
    <name evidence="1" type="ORF">LB941_06380</name>
</gene>
<comment type="caution">
    <text evidence="1">The sequence shown here is derived from an EMBL/GenBank/DDBJ whole genome shotgun (WGS) entry which is preliminary data.</text>
</comment>
<accession>A0A9X2FKM6</accession>
<reference evidence="1 2" key="1">
    <citation type="journal article" date="2023" name="Int. J. Syst. Evol. Microbiol.">
        <title>Ligilactobacillus ubinensis sp. nov., a novel species isolated from the wild ferment of a durian fruit (Durio zibethinus).</title>
        <authorList>
            <person name="Heng Y.C."/>
            <person name="Menon N."/>
            <person name="Chen B."/>
            <person name="Loo B.Z.L."/>
            <person name="Wong G.W.J."/>
            <person name="Lim A.C.H."/>
            <person name="Silvaraju S."/>
            <person name="Kittelmann S."/>
        </authorList>
    </citation>
    <scope>NUCLEOTIDE SEQUENCE [LARGE SCALE GENOMIC DNA]</scope>
    <source>
        <strain evidence="1 2">WILCCON 0076</strain>
    </source>
</reference>